<dbReference type="Gene3D" id="1.10.1040.10">
    <property type="entry name" value="N-(1-d-carboxylethyl)-l-norvaline Dehydrogenase, domain 2"/>
    <property type="match status" value="1"/>
</dbReference>
<feature type="domain" description="Ketopantoate reductase C-terminal" evidence="1">
    <location>
        <begin position="2"/>
        <end position="40"/>
    </location>
</feature>
<organism evidence="2 3">
    <name type="scientific">Leptospira interrogans serovar Copenhageni str. LT2050</name>
    <dbReference type="NCBI Taxonomy" id="1001598"/>
    <lineage>
        <taxon>Bacteria</taxon>
        <taxon>Pseudomonadati</taxon>
        <taxon>Spirochaetota</taxon>
        <taxon>Spirochaetia</taxon>
        <taxon>Leptospirales</taxon>
        <taxon>Leptospiraceae</taxon>
        <taxon>Leptospira</taxon>
    </lineage>
</organism>
<dbReference type="SUPFAM" id="SSF48179">
    <property type="entry name" value="6-phosphogluconate dehydrogenase C-terminal domain-like"/>
    <property type="match status" value="1"/>
</dbReference>
<dbReference type="Proteomes" id="UP000011778">
    <property type="component" value="Unassembled WGS sequence"/>
</dbReference>
<proteinExistence type="predicted"/>
<dbReference type="InterPro" id="IPR008927">
    <property type="entry name" value="6-PGluconate_DH-like_C_sf"/>
</dbReference>
<evidence type="ECO:0000313" key="3">
    <source>
        <dbReference type="Proteomes" id="UP000011778"/>
    </source>
</evidence>
<dbReference type="InterPro" id="IPR013328">
    <property type="entry name" value="6PGD_dom2"/>
</dbReference>
<gene>
    <name evidence="2" type="ORF">LEP1GSC150_3899</name>
</gene>
<dbReference type="Pfam" id="PF08546">
    <property type="entry name" value="ApbA_C"/>
    <property type="match status" value="1"/>
</dbReference>
<comment type="caution">
    <text evidence="2">The sequence shown here is derived from an EMBL/GenBank/DDBJ whole genome shotgun (WGS) entry which is preliminary data.</text>
</comment>
<accession>M3HUR3</accession>
<evidence type="ECO:0000313" key="2">
    <source>
        <dbReference type="EMBL" id="EMG21621.1"/>
    </source>
</evidence>
<protein>
    <submittedName>
        <fullName evidence="2">Ketopantoate reductase PanE/ApbA C-terminal domain protein</fullName>
    </submittedName>
</protein>
<name>M3HUR3_LEPIT</name>
<dbReference type="InterPro" id="IPR013752">
    <property type="entry name" value="KPA_reductase"/>
</dbReference>
<reference evidence="2 3" key="1">
    <citation type="submission" date="2013-02" db="EMBL/GenBank/DDBJ databases">
        <authorList>
            <person name="Harkins D.M."/>
            <person name="Durkin A.S."/>
            <person name="Brinkac L.M."/>
            <person name="Haft D.H."/>
            <person name="Selengut J.D."/>
            <person name="Sanka R."/>
            <person name="DePew J."/>
            <person name="Purushe J."/>
            <person name="Tulsiani S.M."/>
            <person name="Graham G.C."/>
            <person name="Burns M.-A."/>
            <person name="Dohnt M.F."/>
            <person name="Smythe L.D."/>
            <person name="McKay D.B."/>
            <person name="Craig S.B."/>
            <person name="Vinetz J.M."/>
            <person name="Sutton G.G."/>
            <person name="Nierman W.C."/>
            <person name="Fouts D.E."/>
        </authorList>
    </citation>
    <scope>NUCLEOTIDE SEQUENCE [LARGE SCALE GENOMIC DNA]</scope>
    <source>
        <strain evidence="2 3">LT2050</strain>
    </source>
</reference>
<evidence type="ECO:0000259" key="1">
    <source>
        <dbReference type="Pfam" id="PF08546"/>
    </source>
</evidence>
<dbReference type="AlphaFoldDB" id="M3HUR3"/>
<dbReference type="EMBL" id="AFMD02000293">
    <property type="protein sequence ID" value="EMG21621.1"/>
    <property type="molecule type" value="Genomic_DNA"/>
</dbReference>
<sequence length="41" mass="4778">MKRRPMEIEAILGNTIRIAEKNNLEIPHIQTINSLLNLYES</sequence>